<proteinExistence type="inferred from homology"/>
<gene>
    <name evidence="7" type="ORF">SAMN05216582_11320</name>
</gene>
<dbReference type="GO" id="GO:0047355">
    <property type="term" value="F:CDP-glycerol glycerophosphotransferase activity"/>
    <property type="evidence" value="ECO:0007669"/>
    <property type="project" value="InterPro"/>
</dbReference>
<dbReference type="AlphaFoldDB" id="A0A1M6ULB3"/>
<evidence type="ECO:0000256" key="2">
    <source>
        <dbReference type="ARBA" id="ARBA00010488"/>
    </source>
</evidence>
<evidence type="ECO:0000256" key="6">
    <source>
        <dbReference type="ARBA" id="ARBA00023136"/>
    </source>
</evidence>
<dbReference type="RefSeq" id="WP_073089787.1">
    <property type="nucleotide sequence ID" value="NZ_FRBC01000013.1"/>
</dbReference>
<dbReference type="Pfam" id="PF04464">
    <property type="entry name" value="Glyphos_transf"/>
    <property type="match status" value="1"/>
</dbReference>
<organism evidence="7 8">
    <name type="scientific">Selenomonas ruminantium</name>
    <dbReference type="NCBI Taxonomy" id="971"/>
    <lineage>
        <taxon>Bacteria</taxon>
        <taxon>Bacillati</taxon>
        <taxon>Bacillota</taxon>
        <taxon>Negativicutes</taxon>
        <taxon>Selenomonadales</taxon>
        <taxon>Selenomonadaceae</taxon>
        <taxon>Selenomonas</taxon>
    </lineage>
</organism>
<dbReference type="GO" id="GO:0019350">
    <property type="term" value="P:teichoic acid biosynthetic process"/>
    <property type="evidence" value="ECO:0007669"/>
    <property type="project" value="UniProtKB-KW"/>
</dbReference>
<keyword evidence="6" id="KW-0472">Membrane</keyword>
<name>A0A1M6ULB3_SELRU</name>
<dbReference type="InterPro" id="IPR007554">
    <property type="entry name" value="Glycerophosphate_synth"/>
</dbReference>
<comment type="similarity">
    <text evidence="2">Belongs to the CDP-glycerol glycerophosphotransferase family.</text>
</comment>
<dbReference type="Gene3D" id="3.40.50.12580">
    <property type="match status" value="1"/>
</dbReference>
<evidence type="ECO:0000313" key="7">
    <source>
        <dbReference type="EMBL" id="SHK69920.1"/>
    </source>
</evidence>
<evidence type="ECO:0000256" key="3">
    <source>
        <dbReference type="ARBA" id="ARBA00022475"/>
    </source>
</evidence>
<dbReference type="EMBL" id="FRBC01000013">
    <property type="protein sequence ID" value="SHK69920.1"/>
    <property type="molecule type" value="Genomic_DNA"/>
</dbReference>
<protein>
    <submittedName>
        <fullName evidence="7">CDP-glycerol:poly(Glycerophosphate) glycerophosphotransferase</fullName>
    </submittedName>
</protein>
<dbReference type="Proteomes" id="UP000184263">
    <property type="component" value="Unassembled WGS sequence"/>
</dbReference>
<keyword evidence="3" id="KW-1003">Cell membrane</keyword>
<dbReference type="InterPro" id="IPR043149">
    <property type="entry name" value="TagF_N"/>
</dbReference>
<reference evidence="7 8" key="1">
    <citation type="submission" date="2016-11" db="EMBL/GenBank/DDBJ databases">
        <authorList>
            <person name="Jaros S."/>
            <person name="Januszkiewicz K."/>
            <person name="Wedrychowicz H."/>
        </authorList>
    </citation>
    <scope>NUCLEOTIDE SEQUENCE [LARGE SCALE GENOMIC DNA]</scope>
    <source>
        <strain evidence="7 8">HD4</strain>
    </source>
</reference>
<accession>A0A1M6ULB3</accession>
<dbReference type="OrthoDB" id="9807097at2"/>
<dbReference type="Gene3D" id="3.40.50.11820">
    <property type="match status" value="1"/>
</dbReference>
<dbReference type="SUPFAM" id="SSF53756">
    <property type="entry name" value="UDP-Glycosyltransferase/glycogen phosphorylase"/>
    <property type="match status" value="1"/>
</dbReference>
<evidence type="ECO:0000256" key="4">
    <source>
        <dbReference type="ARBA" id="ARBA00022679"/>
    </source>
</evidence>
<dbReference type="InterPro" id="IPR043148">
    <property type="entry name" value="TagF_C"/>
</dbReference>
<keyword evidence="4 7" id="KW-0808">Transferase</keyword>
<keyword evidence="5" id="KW-0777">Teichoic acid biosynthesis</keyword>
<sequence>MHLTKEDRYIRRRLRQARKQAREFYYCRKYPINPKKIVFTTIEGTTGFSCNPKYIALELLRRRQNLDLVWLVDDMSKEFPAGIRKVKNTLKNRAYELSTAAVWVDNSRKQLECRKRPGQFYLQTWHASLHIKPTGLDRGASFSKIANLVSCHDSNMVNILITNSPWMEKNAPRNVVYTGQTCRTGSPRVDVLLKDRQACREKFRTKYGLSADSKLLLYAPTFRNGSQGTKRSVDKQNKMPDFFRLKDSLIKKFGGNWTIVLRLHPQLTARHIEASISEKSSFIIDASKEDDMSEVLGACDILLTDYSAMSFDAAYMHLPVFLYVDDLREYIAERGGLMWNLEDLPFIKAKNDDALFSAISQFNAELYEKDVSKFLSDLEILEDGNASKRVADIIELHMGSR</sequence>
<evidence type="ECO:0000313" key="8">
    <source>
        <dbReference type="Proteomes" id="UP000184263"/>
    </source>
</evidence>
<dbReference type="PANTHER" id="PTHR37316:SF3">
    <property type="entry name" value="TEICHOIC ACID GLYCEROL-PHOSPHATE TRANSFERASE"/>
    <property type="match status" value="1"/>
</dbReference>
<comment type="subcellular location">
    <subcellularLocation>
        <location evidence="1">Cell membrane</location>
        <topology evidence="1">Peripheral membrane protein</topology>
    </subcellularLocation>
</comment>
<dbReference type="PANTHER" id="PTHR37316">
    <property type="entry name" value="TEICHOIC ACID GLYCEROL-PHOSPHATE PRIMASE"/>
    <property type="match status" value="1"/>
</dbReference>
<dbReference type="GO" id="GO:0005886">
    <property type="term" value="C:plasma membrane"/>
    <property type="evidence" value="ECO:0007669"/>
    <property type="project" value="UniProtKB-SubCell"/>
</dbReference>
<evidence type="ECO:0000256" key="5">
    <source>
        <dbReference type="ARBA" id="ARBA00022944"/>
    </source>
</evidence>
<evidence type="ECO:0000256" key="1">
    <source>
        <dbReference type="ARBA" id="ARBA00004202"/>
    </source>
</evidence>
<dbReference type="InterPro" id="IPR051612">
    <property type="entry name" value="Teichoic_Acid_Biosynth"/>
</dbReference>